<feature type="domain" description="LysM" evidence="2">
    <location>
        <begin position="78"/>
        <end position="121"/>
    </location>
</feature>
<dbReference type="SUPFAM" id="SSF54106">
    <property type="entry name" value="LysM domain"/>
    <property type="match status" value="3"/>
</dbReference>
<dbReference type="GO" id="GO:0008932">
    <property type="term" value="F:lytic endotransglycosylase activity"/>
    <property type="evidence" value="ECO:0007669"/>
    <property type="project" value="TreeGrafter"/>
</dbReference>
<dbReference type="Pfam" id="PF01476">
    <property type="entry name" value="LysM"/>
    <property type="match status" value="3"/>
</dbReference>
<dbReference type="OrthoDB" id="2572716at2"/>
<keyword evidence="1" id="KW-0732">Signal</keyword>
<keyword evidence="4" id="KW-1185">Reference proteome</keyword>
<evidence type="ECO:0000259" key="2">
    <source>
        <dbReference type="PROSITE" id="PS51782"/>
    </source>
</evidence>
<dbReference type="PANTHER" id="PTHR33734:SF22">
    <property type="entry name" value="MEMBRANE-BOUND LYTIC MUREIN TRANSGLYCOSYLASE D"/>
    <property type="match status" value="1"/>
</dbReference>
<reference evidence="4" key="1">
    <citation type="submission" date="2016-04" db="EMBL/GenBank/DDBJ databases">
        <authorList>
            <person name="Lyu Z."/>
            <person name="Lyu W."/>
        </authorList>
    </citation>
    <scope>NUCLEOTIDE SEQUENCE [LARGE SCALE GENOMIC DNA]</scope>
    <source>
        <strain evidence="4">C44</strain>
    </source>
</reference>
<protein>
    <recommendedName>
        <fullName evidence="2">LysM domain-containing protein</fullName>
    </recommendedName>
</protein>
<feature type="domain" description="LysM" evidence="2">
    <location>
        <begin position="123"/>
        <end position="166"/>
    </location>
</feature>
<feature type="signal peptide" evidence="1">
    <location>
        <begin position="1"/>
        <end position="25"/>
    </location>
</feature>
<evidence type="ECO:0000256" key="1">
    <source>
        <dbReference type="SAM" id="SignalP"/>
    </source>
</evidence>
<dbReference type="RefSeq" id="WP_066340259.1">
    <property type="nucleotide sequence ID" value="NZ_LWSG01000045.1"/>
</dbReference>
<organism evidence="3 4">
    <name type="scientific">Metabacillus litoralis</name>
    <dbReference type="NCBI Taxonomy" id="152268"/>
    <lineage>
        <taxon>Bacteria</taxon>
        <taxon>Bacillati</taxon>
        <taxon>Bacillota</taxon>
        <taxon>Bacilli</taxon>
        <taxon>Bacillales</taxon>
        <taxon>Bacillaceae</taxon>
        <taxon>Metabacillus</taxon>
    </lineage>
</organism>
<dbReference type="Gene3D" id="3.10.350.10">
    <property type="entry name" value="LysM domain"/>
    <property type="match status" value="3"/>
</dbReference>
<dbReference type="AlphaFoldDB" id="A0A179SLT1"/>
<dbReference type="InterPro" id="IPR018392">
    <property type="entry name" value="LysM"/>
</dbReference>
<dbReference type="PROSITE" id="PS51782">
    <property type="entry name" value="LYSM"/>
    <property type="match status" value="3"/>
</dbReference>
<name>A0A179SLT1_9BACI</name>
<dbReference type="STRING" id="152268.A6K24_13225"/>
<dbReference type="Proteomes" id="UP000078534">
    <property type="component" value="Unassembled WGS sequence"/>
</dbReference>
<dbReference type="InterPro" id="IPR036779">
    <property type="entry name" value="LysM_dom_sf"/>
</dbReference>
<feature type="domain" description="LysM" evidence="2">
    <location>
        <begin position="33"/>
        <end position="76"/>
    </location>
</feature>
<dbReference type="CDD" id="cd00118">
    <property type="entry name" value="LysM"/>
    <property type="match status" value="3"/>
</dbReference>
<accession>A0A179SLT1</accession>
<sequence>MKNNKFKLLKIAVLTLGLATTATFGHTQADASTIHEIKKGDTIYSLAKASHLSVSQFMQVNNLTSTTITIGEKLIIPTTITIKKGDTLYSIAKKYDTTVSQLKHINQLTSNTIYTGEKLIIPTNVIVKKGDTLYRIAKNYGLTVSELKAINSLTSNTILIGQKLIVAKNGKTESVDENYDASKVNVEVTVKNDFTFDAEEPRRFIVQYTKNDSYFSRIEVLDSKANMVDVKENSIAYLKGNKITEYSTKRISHPFYQNAEFFLHGTNSKTQTNIVVKEIDGKLIRFTIHYLNEEASEGITPHMIDILNTTKVK</sequence>
<proteinExistence type="predicted"/>
<feature type="chain" id="PRO_5038389143" description="LysM domain-containing protein" evidence="1">
    <location>
        <begin position="26"/>
        <end position="313"/>
    </location>
</feature>
<evidence type="ECO:0000313" key="3">
    <source>
        <dbReference type="EMBL" id="OAS82596.1"/>
    </source>
</evidence>
<dbReference type="SMART" id="SM00257">
    <property type="entry name" value="LysM"/>
    <property type="match status" value="3"/>
</dbReference>
<dbReference type="EMBL" id="LWSG01000045">
    <property type="protein sequence ID" value="OAS82596.1"/>
    <property type="molecule type" value="Genomic_DNA"/>
</dbReference>
<gene>
    <name evidence="3" type="ORF">A6K24_13225</name>
</gene>
<evidence type="ECO:0000313" key="4">
    <source>
        <dbReference type="Proteomes" id="UP000078534"/>
    </source>
</evidence>
<dbReference type="PANTHER" id="PTHR33734">
    <property type="entry name" value="LYSM DOMAIN-CONTAINING GPI-ANCHORED PROTEIN 2"/>
    <property type="match status" value="1"/>
</dbReference>
<comment type="caution">
    <text evidence="3">The sequence shown here is derived from an EMBL/GenBank/DDBJ whole genome shotgun (WGS) entry which is preliminary data.</text>
</comment>